<dbReference type="EMBL" id="JAINDJ010000003">
    <property type="protein sequence ID" value="KAG9454457.1"/>
    <property type="molecule type" value="Genomic_DNA"/>
</dbReference>
<evidence type="ECO:0000313" key="1">
    <source>
        <dbReference type="EMBL" id="KAG9454457.1"/>
    </source>
</evidence>
<gene>
    <name evidence="1" type="ORF">H6P81_007361</name>
</gene>
<dbReference type="AlphaFoldDB" id="A0AAV7F3T6"/>
<keyword evidence="2" id="KW-1185">Reference proteome</keyword>
<name>A0AAV7F3T6_ARIFI</name>
<evidence type="ECO:0000313" key="2">
    <source>
        <dbReference type="Proteomes" id="UP000825729"/>
    </source>
</evidence>
<accession>A0AAV7F3T6</accession>
<sequence>MADSGKNSKVEEWGYMGCMVSPERRTKTCHSRTAAHDWVLTDQERRKSQGIKALCAA</sequence>
<comment type="caution">
    <text evidence="1">The sequence shown here is derived from an EMBL/GenBank/DDBJ whole genome shotgun (WGS) entry which is preliminary data.</text>
</comment>
<protein>
    <submittedName>
        <fullName evidence="1">Uncharacterized protein</fullName>
    </submittedName>
</protein>
<proteinExistence type="predicted"/>
<reference evidence="1 2" key="1">
    <citation type="submission" date="2021-07" db="EMBL/GenBank/DDBJ databases">
        <title>The Aristolochia fimbriata genome: insights into angiosperm evolution, floral development and chemical biosynthesis.</title>
        <authorList>
            <person name="Jiao Y."/>
        </authorList>
    </citation>
    <scope>NUCLEOTIDE SEQUENCE [LARGE SCALE GENOMIC DNA]</scope>
    <source>
        <strain evidence="1">IBCAS-2021</strain>
        <tissue evidence="1">Leaf</tissue>
    </source>
</reference>
<dbReference type="Proteomes" id="UP000825729">
    <property type="component" value="Unassembled WGS sequence"/>
</dbReference>
<organism evidence="1 2">
    <name type="scientific">Aristolochia fimbriata</name>
    <name type="common">White veined hardy Dutchman's pipe vine</name>
    <dbReference type="NCBI Taxonomy" id="158543"/>
    <lineage>
        <taxon>Eukaryota</taxon>
        <taxon>Viridiplantae</taxon>
        <taxon>Streptophyta</taxon>
        <taxon>Embryophyta</taxon>
        <taxon>Tracheophyta</taxon>
        <taxon>Spermatophyta</taxon>
        <taxon>Magnoliopsida</taxon>
        <taxon>Magnoliidae</taxon>
        <taxon>Piperales</taxon>
        <taxon>Aristolochiaceae</taxon>
        <taxon>Aristolochia</taxon>
    </lineage>
</organism>